<evidence type="ECO:0000313" key="3">
    <source>
        <dbReference type="Proteomes" id="UP000631670"/>
    </source>
</evidence>
<sequence length="194" mass="22234">MPDDGLSALWQQQWNECRPFADDLKLAYRDRWVRFHSLPESQRYPGTEAEYDIVLHRYNTILDELFHGQEVRIITADWSDTAELPALSAQHALWNPGARHWTSLLTGEDETDPDFITYTHLYAGRRFWQPGLVDDLLRAAADYATGGVMITSLAFDRVHHPYDGGADILLPTTGERDDLKRRHTGWLSAHPSGF</sequence>
<protein>
    <recommendedName>
        <fullName evidence="1">DUF3885 domain-containing protein</fullName>
    </recommendedName>
</protein>
<dbReference type="Proteomes" id="UP000631670">
    <property type="component" value="Unassembled WGS sequence"/>
</dbReference>
<dbReference type="RefSeq" id="WP_211299674.1">
    <property type="nucleotide sequence ID" value="NZ_JADBEG010000001.1"/>
</dbReference>
<keyword evidence="3" id="KW-1185">Reference proteome</keyword>
<comment type="caution">
    <text evidence="2">The sequence shown here is derived from an EMBL/GenBank/DDBJ whole genome shotgun (WGS) entry which is preliminary data.</text>
</comment>
<gene>
    <name evidence="2" type="ORF">H4696_000990</name>
</gene>
<accession>A0ABR9HSM9</accession>
<reference evidence="2 3" key="1">
    <citation type="submission" date="2020-10" db="EMBL/GenBank/DDBJ databases">
        <title>Sequencing the genomes of 1000 actinobacteria strains.</title>
        <authorList>
            <person name="Klenk H.-P."/>
        </authorList>
    </citation>
    <scope>NUCLEOTIDE SEQUENCE [LARGE SCALE GENOMIC DNA]</scope>
    <source>
        <strain evidence="2 3">DSM 44653</strain>
    </source>
</reference>
<dbReference type="EMBL" id="JADBEG010000001">
    <property type="protein sequence ID" value="MBE1493890.1"/>
    <property type="molecule type" value="Genomic_DNA"/>
</dbReference>
<name>A0ABR9HSM9_9PSEU</name>
<proteinExistence type="predicted"/>
<dbReference type="Pfam" id="PF13021">
    <property type="entry name" value="DUF3885"/>
    <property type="match status" value="1"/>
</dbReference>
<feature type="domain" description="DUF3885" evidence="1">
    <location>
        <begin position="21"/>
        <end position="191"/>
    </location>
</feature>
<organism evidence="2 3">
    <name type="scientific">Amycolatopsis lexingtonensis</name>
    <dbReference type="NCBI Taxonomy" id="218822"/>
    <lineage>
        <taxon>Bacteria</taxon>
        <taxon>Bacillati</taxon>
        <taxon>Actinomycetota</taxon>
        <taxon>Actinomycetes</taxon>
        <taxon>Pseudonocardiales</taxon>
        <taxon>Pseudonocardiaceae</taxon>
        <taxon>Amycolatopsis</taxon>
    </lineage>
</organism>
<dbReference type="InterPro" id="IPR024976">
    <property type="entry name" value="DUF3885"/>
</dbReference>
<evidence type="ECO:0000259" key="1">
    <source>
        <dbReference type="Pfam" id="PF13021"/>
    </source>
</evidence>
<evidence type="ECO:0000313" key="2">
    <source>
        <dbReference type="EMBL" id="MBE1493890.1"/>
    </source>
</evidence>